<evidence type="ECO:0000256" key="4">
    <source>
        <dbReference type="ARBA" id="ARBA00022692"/>
    </source>
</evidence>
<evidence type="ECO:0000256" key="5">
    <source>
        <dbReference type="ARBA" id="ARBA00022989"/>
    </source>
</evidence>
<dbReference type="PRINTS" id="PR00171">
    <property type="entry name" value="SUGRTRNSPORT"/>
</dbReference>
<keyword evidence="19" id="KW-1185">Reference proteome</keyword>
<keyword evidence="4 16" id="KW-0812">Transmembrane</keyword>
<dbReference type="SUPFAM" id="SSF103473">
    <property type="entry name" value="MFS general substrate transporter"/>
    <property type="match status" value="1"/>
</dbReference>
<evidence type="ECO:0000256" key="12">
    <source>
        <dbReference type="ARBA" id="ARBA00044710"/>
    </source>
</evidence>
<evidence type="ECO:0000256" key="9">
    <source>
        <dbReference type="ARBA" id="ARBA00044656"/>
    </source>
</evidence>
<organism evidence="18 19">
    <name type="scientific">Pseudocohnilembus persalinus</name>
    <name type="common">Ciliate</name>
    <dbReference type="NCBI Taxonomy" id="266149"/>
    <lineage>
        <taxon>Eukaryota</taxon>
        <taxon>Sar</taxon>
        <taxon>Alveolata</taxon>
        <taxon>Ciliophora</taxon>
        <taxon>Intramacronucleata</taxon>
        <taxon>Oligohymenophorea</taxon>
        <taxon>Scuticociliatia</taxon>
        <taxon>Philasterida</taxon>
        <taxon>Pseudocohnilembidae</taxon>
        <taxon>Pseudocohnilembus</taxon>
    </lineage>
</organism>
<dbReference type="NCBIfam" id="TIGR00879">
    <property type="entry name" value="SP"/>
    <property type="match status" value="1"/>
</dbReference>
<dbReference type="Gene3D" id="1.20.1250.20">
    <property type="entry name" value="MFS general substrate transporter like domains"/>
    <property type="match status" value="1"/>
</dbReference>
<comment type="catalytic activity">
    <reaction evidence="8">
        <text>D-glucose(out) = D-glucose(in)</text>
        <dbReference type="Rhea" id="RHEA:60376"/>
        <dbReference type="ChEBI" id="CHEBI:4167"/>
    </reaction>
    <physiologicalReaction direction="left-to-right" evidence="8">
        <dbReference type="Rhea" id="RHEA:60377"/>
    </physiologicalReaction>
</comment>
<comment type="catalytic activity">
    <reaction evidence="12">
        <text>D-fructose(out) = D-fructose(in)</text>
        <dbReference type="Rhea" id="RHEA:60372"/>
        <dbReference type="ChEBI" id="CHEBI:37721"/>
    </reaction>
    <physiologicalReaction direction="left-to-right" evidence="12">
        <dbReference type="Rhea" id="RHEA:60373"/>
    </physiologicalReaction>
</comment>
<feature type="transmembrane region" description="Helical" evidence="16">
    <location>
        <begin position="192"/>
        <end position="215"/>
    </location>
</feature>
<dbReference type="InterPro" id="IPR050360">
    <property type="entry name" value="MFS_Sugar_Transporters"/>
</dbReference>
<dbReference type="OMA" id="YCISIGA"/>
<accession>A0A0V0Q916</accession>
<dbReference type="EMBL" id="LDAU01000232">
    <property type="protein sequence ID" value="KRW98639.1"/>
    <property type="molecule type" value="Genomic_DNA"/>
</dbReference>
<comment type="subunit">
    <text evidence="3">Homodimer.</text>
</comment>
<dbReference type="PROSITE" id="PS50850">
    <property type="entry name" value="MFS"/>
    <property type="match status" value="1"/>
</dbReference>
<feature type="transmembrane region" description="Helical" evidence="16">
    <location>
        <begin position="120"/>
        <end position="138"/>
    </location>
</feature>
<evidence type="ECO:0000256" key="3">
    <source>
        <dbReference type="ARBA" id="ARBA00011738"/>
    </source>
</evidence>
<comment type="similarity">
    <text evidence="2 14">Belongs to the major facilitator superfamily. Sugar transporter (TC 2.A.1.1) family.</text>
</comment>
<name>A0A0V0Q916_PSEPJ</name>
<evidence type="ECO:0000313" key="19">
    <source>
        <dbReference type="Proteomes" id="UP000054937"/>
    </source>
</evidence>
<evidence type="ECO:0000256" key="6">
    <source>
        <dbReference type="ARBA" id="ARBA00023136"/>
    </source>
</evidence>
<comment type="catalytic activity">
    <reaction evidence="9">
        <text>D-xylose(out) = D-xylose(in)</text>
        <dbReference type="Rhea" id="RHEA:78427"/>
        <dbReference type="ChEBI" id="CHEBI:53455"/>
    </reaction>
    <physiologicalReaction direction="left-to-right" evidence="9">
        <dbReference type="Rhea" id="RHEA:78428"/>
    </physiologicalReaction>
</comment>
<dbReference type="PANTHER" id="PTHR48022">
    <property type="entry name" value="PLASTIDIC GLUCOSE TRANSPORTER 4"/>
    <property type="match status" value="1"/>
</dbReference>
<dbReference type="AlphaFoldDB" id="A0A0V0Q916"/>
<evidence type="ECO:0000256" key="14">
    <source>
        <dbReference type="RuleBase" id="RU003346"/>
    </source>
</evidence>
<feature type="transmembrane region" description="Helical" evidence="16">
    <location>
        <begin position="20"/>
        <end position="38"/>
    </location>
</feature>
<gene>
    <name evidence="18" type="ORF">PPERSA_00227</name>
</gene>
<evidence type="ECO:0000256" key="10">
    <source>
        <dbReference type="ARBA" id="ARBA00044662"/>
    </source>
</evidence>
<feature type="transmembrane region" description="Helical" evidence="16">
    <location>
        <begin position="412"/>
        <end position="435"/>
    </location>
</feature>
<feature type="transmembrane region" description="Helical" evidence="16">
    <location>
        <begin position="441"/>
        <end position="462"/>
    </location>
</feature>
<keyword evidence="6 16" id="KW-0472">Membrane</keyword>
<comment type="catalytic activity">
    <reaction evidence="7">
        <text>D-galactose(in) = D-galactose(out)</text>
        <dbReference type="Rhea" id="RHEA:34915"/>
        <dbReference type="ChEBI" id="CHEBI:4139"/>
    </reaction>
    <physiologicalReaction direction="right-to-left" evidence="7">
        <dbReference type="Rhea" id="RHEA:34917"/>
    </physiologicalReaction>
</comment>
<keyword evidence="14" id="KW-0813">Transport</keyword>
<feature type="domain" description="Major facilitator superfamily (MFS) profile" evidence="17">
    <location>
        <begin position="22"/>
        <end position="466"/>
    </location>
</feature>
<dbReference type="InterPro" id="IPR003663">
    <property type="entry name" value="Sugar/inositol_transpt"/>
</dbReference>
<reference evidence="18 19" key="1">
    <citation type="journal article" date="2015" name="Sci. Rep.">
        <title>Genome of the facultative scuticociliatosis pathogen Pseudocohnilembus persalinus provides insight into its virulence through horizontal gene transfer.</title>
        <authorList>
            <person name="Xiong J."/>
            <person name="Wang G."/>
            <person name="Cheng J."/>
            <person name="Tian M."/>
            <person name="Pan X."/>
            <person name="Warren A."/>
            <person name="Jiang C."/>
            <person name="Yuan D."/>
            <person name="Miao W."/>
        </authorList>
    </citation>
    <scope>NUCLEOTIDE SEQUENCE [LARGE SCALE GENOMIC DNA]</scope>
    <source>
        <strain evidence="18">36N120E</strain>
    </source>
</reference>
<dbReference type="Proteomes" id="UP000054937">
    <property type="component" value="Unassembled WGS sequence"/>
</dbReference>
<feature type="transmembrane region" description="Helical" evidence="16">
    <location>
        <begin position="92"/>
        <end position="114"/>
    </location>
</feature>
<comment type="catalytic activity">
    <reaction evidence="11">
        <text>D-glucosamine(out) = D-glucosamine(in)</text>
        <dbReference type="Rhea" id="RHEA:78423"/>
        <dbReference type="ChEBI" id="CHEBI:58723"/>
    </reaction>
    <physiologicalReaction direction="left-to-right" evidence="11">
        <dbReference type="Rhea" id="RHEA:78424"/>
    </physiologicalReaction>
</comment>
<feature type="transmembrane region" description="Helical" evidence="16">
    <location>
        <begin position="278"/>
        <end position="301"/>
    </location>
</feature>
<evidence type="ECO:0000256" key="15">
    <source>
        <dbReference type="SAM" id="MobiDB-lite"/>
    </source>
</evidence>
<evidence type="ECO:0000256" key="13">
    <source>
        <dbReference type="ARBA" id="ARBA00044780"/>
    </source>
</evidence>
<dbReference type="InterPro" id="IPR020846">
    <property type="entry name" value="MFS_dom"/>
</dbReference>
<feature type="transmembrane region" description="Helical" evidence="16">
    <location>
        <begin position="372"/>
        <end position="400"/>
    </location>
</feature>
<protein>
    <recommendedName>
        <fullName evidence="13">Hexose transporter 1</fullName>
    </recommendedName>
</protein>
<dbReference type="Pfam" id="PF00083">
    <property type="entry name" value="Sugar_tr"/>
    <property type="match status" value="1"/>
</dbReference>
<feature type="region of interest" description="Disordered" evidence="15">
    <location>
        <begin position="484"/>
        <end position="521"/>
    </location>
</feature>
<comment type="caution">
    <text evidence="18">The sequence shown here is derived from an EMBL/GenBank/DDBJ whole genome shotgun (WGS) entry which is preliminary data.</text>
</comment>
<feature type="transmembrane region" description="Helical" evidence="16">
    <location>
        <begin position="65"/>
        <end position="85"/>
    </location>
</feature>
<evidence type="ECO:0000256" key="16">
    <source>
        <dbReference type="SAM" id="Phobius"/>
    </source>
</evidence>
<dbReference type="InParanoid" id="A0A0V0Q916"/>
<proteinExistence type="inferred from homology"/>
<evidence type="ECO:0000313" key="18">
    <source>
        <dbReference type="EMBL" id="KRW98639.1"/>
    </source>
</evidence>
<feature type="transmembrane region" description="Helical" evidence="16">
    <location>
        <begin position="313"/>
        <end position="332"/>
    </location>
</feature>
<evidence type="ECO:0000256" key="11">
    <source>
        <dbReference type="ARBA" id="ARBA00044668"/>
    </source>
</evidence>
<comment type="catalytic activity">
    <reaction evidence="10">
        <text>D-mannose(out) = D-mannose(in)</text>
        <dbReference type="Rhea" id="RHEA:78391"/>
        <dbReference type="ChEBI" id="CHEBI:4208"/>
    </reaction>
    <physiologicalReaction direction="left-to-right" evidence="10">
        <dbReference type="Rhea" id="RHEA:78392"/>
    </physiologicalReaction>
</comment>
<dbReference type="InterPro" id="IPR036259">
    <property type="entry name" value="MFS_trans_sf"/>
</dbReference>
<sequence>MNIEKQPKLVKKHKSTPKIILQAFFVCLGAFYFGYALGELNMALEKLGIAYDIDDSDYTDIYEGMLTSAVPLGACFGCLICGALLKIVGRRTLMIFCDTFGLALGFLFLVKNFWTACVGRLIMGLLVGFNSTIVPLYIREISPVSVSGITGILNQGNINIGILAGYLLGLNFPMSNDEDKQQEELENQSDSWWRFVLFFPSIMCALRLAALLFIYRQETPQYLMLKDKKQEAQKIVEKTYKPEFVPEIMLDLEAETQTKLNQNDSWSLIFSKKYRGRLFLGSMMQIFQQLSGINAIVFYSSKIFEDSTGDKKVANYMTIVSGILLMVFSFSASIFSKKYGRKTILALGNFGLMFFLIIVGICAIITRDTEDISTAWAVVIIGLIFLYEIVFSLSLGPIVWIYNADFLNSEKALGFCTAVNWACAFIIGLIIPTLISAIKIYSVFFIFAAIAFLGFLYTLAFAKETFGLTQKQILALFISDSKQVSDDNQMQKPHKNSKQPSSTDNENLDENLSHQIPQPAE</sequence>
<keyword evidence="5 16" id="KW-1133">Transmembrane helix</keyword>
<evidence type="ECO:0000256" key="7">
    <source>
        <dbReference type="ARBA" id="ARBA00044637"/>
    </source>
</evidence>
<evidence type="ECO:0000256" key="1">
    <source>
        <dbReference type="ARBA" id="ARBA00004141"/>
    </source>
</evidence>
<dbReference type="GO" id="GO:0016020">
    <property type="term" value="C:membrane"/>
    <property type="evidence" value="ECO:0007669"/>
    <property type="project" value="UniProtKB-SubCell"/>
</dbReference>
<dbReference type="PANTHER" id="PTHR48022:SF2">
    <property type="entry name" value="PLASTIDIC GLUCOSE TRANSPORTER 4"/>
    <property type="match status" value="1"/>
</dbReference>
<feature type="transmembrane region" description="Helical" evidence="16">
    <location>
        <begin position="344"/>
        <end position="366"/>
    </location>
</feature>
<dbReference type="OrthoDB" id="6612291at2759"/>
<dbReference type="GO" id="GO:0005351">
    <property type="term" value="F:carbohydrate:proton symporter activity"/>
    <property type="evidence" value="ECO:0007669"/>
    <property type="project" value="TreeGrafter"/>
</dbReference>
<evidence type="ECO:0000259" key="17">
    <source>
        <dbReference type="PROSITE" id="PS50850"/>
    </source>
</evidence>
<evidence type="ECO:0000256" key="8">
    <source>
        <dbReference type="ARBA" id="ARBA00044648"/>
    </source>
</evidence>
<feature type="transmembrane region" description="Helical" evidence="16">
    <location>
        <begin position="150"/>
        <end position="172"/>
    </location>
</feature>
<evidence type="ECO:0000256" key="2">
    <source>
        <dbReference type="ARBA" id="ARBA00010992"/>
    </source>
</evidence>
<comment type="subcellular location">
    <subcellularLocation>
        <location evidence="1">Membrane</location>
        <topology evidence="1">Multi-pass membrane protein</topology>
    </subcellularLocation>
</comment>
<dbReference type="InterPro" id="IPR005828">
    <property type="entry name" value="MFS_sugar_transport-like"/>
</dbReference>